<comment type="subunit">
    <text evidence="9">Homopentamer.</text>
</comment>
<dbReference type="InterPro" id="IPR037673">
    <property type="entry name" value="MSC/AndL"/>
</dbReference>
<evidence type="ECO:0000313" key="10">
    <source>
        <dbReference type="EMBL" id="SFF17013.1"/>
    </source>
</evidence>
<reference evidence="11" key="1">
    <citation type="submission" date="2016-10" db="EMBL/GenBank/DDBJ databases">
        <authorList>
            <person name="Varghese N."/>
            <person name="Submissions S."/>
        </authorList>
    </citation>
    <scope>NUCLEOTIDE SEQUENCE [LARGE SCALE GENOMIC DNA]</scope>
    <source>
        <strain evidence="11">DSM 19083</strain>
    </source>
</reference>
<feature type="transmembrane region" description="Helical" evidence="9">
    <location>
        <begin position="45"/>
        <end position="63"/>
    </location>
</feature>
<keyword evidence="4 9" id="KW-0812">Transmembrane</keyword>
<keyword evidence="7 9" id="KW-0472">Membrane</keyword>
<dbReference type="SUPFAM" id="SSF81330">
    <property type="entry name" value="Gated mechanosensitive channel"/>
    <property type="match status" value="1"/>
</dbReference>
<feature type="transmembrane region" description="Helical" evidence="9">
    <location>
        <begin position="20"/>
        <end position="38"/>
    </location>
</feature>
<dbReference type="InterPro" id="IPR036019">
    <property type="entry name" value="MscL_channel"/>
</dbReference>
<feature type="transmembrane region" description="Helical" evidence="9">
    <location>
        <begin position="69"/>
        <end position="95"/>
    </location>
</feature>
<dbReference type="GO" id="GO:0005886">
    <property type="term" value="C:plasma membrane"/>
    <property type="evidence" value="ECO:0007669"/>
    <property type="project" value="UniProtKB-SubCell"/>
</dbReference>
<keyword evidence="11" id="KW-1185">Reference proteome</keyword>
<name>A0A1I2GIG7_9MICO</name>
<evidence type="ECO:0000256" key="6">
    <source>
        <dbReference type="ARBA" id="ARBA00023065"/>
    </source>
</evidence>
<gene>
    <name evidence="9" type="primary">mscL</name>
    <name evidence="10" type="ORF">SAMN04488035_1774</name>
</gene>
<dbReference type="PRINTS" id="PR01264">
    <property type="entry name" value="MECHCHANNEL"/>
</dbReference>
<protein>
    <recommendedName>
        <fullName evidence="9">Large-conductance mechanosensitive channel</fullName>
    </recommendedName>
</protein>
<evidence type="ECO:0000256" key="8">
    <source>
        <dbReference type="ARBA" id="ARBA00023303"/>
    </source>
</evidence>
<proteinExistence type="inferred from homology"/>
<keyword evidence="5 9" id="KW-1133">Transmembrane helix</keyword>
<dbReference type="EMBL" id="FONZ01000003">
    <property type="protein sequence ID" value="SFF17013.1"/>
    <property type="molecule type" value="Genomic_DNA"/>
</dbReference>
<keyword evidence="3 9" id="KW-1003">Cell membrane</keyword>
<dbReference type="PANTHER" id="PTHR30266">
    <property type="entry name" value="MECHANOSENSITIVE CHANNEL MSCL"/>
    <property type="match status" value="1"/>
</dbReference>
<evidence type="ECO:0000256" key="5">
    <source>
        <dbReference type="ARBA" id="ARBA00022989"/>
    </source>
</evidence>
<evidence type="ECO:0000256" key="2">
    <source>
        <dbReference type="ARBA" id="ARBA00022448"/>
    </source>
</evidence>
<comment type="function">
    <text evidence="9">Channel that opens in response to stretch forces in the membrane lipid bilayer. May participate in the regulation of osmotic pressure changes within the cell.</text>
</comment>
<evidence type="ECO:0000256" key="9">
    <source>
        <dbReference type="HAMAP-Rule" id="MF_00115"/>
    </source>
</evidence>
<evidence type="ECO:0000313" key="11">
    <source>
        <dbReference type="Proteomes" id="UP000198520"/>
    </source>
</evidence>
<keyword evidence="8 9" id="KW-0407">Ion channel</keyword>
<evidence type="ECO:0000256" key="7">
    <source>
        <dbReference type="ARBA" id="ARBA00023136"/>
    </source>
</evidence>
<evidence type="ECO:0000256" key="3">
    <source>
        <dbReference type="ARBA" id="ARBA00022475"/>
    </source>
</evidence>
<dbReference type="Pfam" id="PF01741">
    <property type="entry name" value="MscL"/>
    <property type="match status" value="1"/>
</dbReference>
<dbReference type="Gene3D" id="1.10.1200.120">
    <property type="entry name" value="Large-conductance mechanosensitive channel, MscL, domain 1"/>
    <property type="match status" value="1"/>
</dbReference>
<dbReference type="Proteomes" id="UP000198520">
    <property type="component" value="Unassembled WGS sequence"/>
</dbReference>
<dbReference type="InterPro" id="IPR001185">
    <property type="entry name" value="MS_channel"/>
</dbReference>
<dbReference type="STRING" id="285351.SAMN04488035_1774"/>
<accession>A0A1I2GIG7</accession>
<comment type="similarity">
    <text evidence="9">Belongs to the MscL family.</text>
</comment>
<keyword evidence="2 9" id="KW-0813">Transport</keyword>
<comment type="subcellular location">
    <subcellularLocation>
        <location evidence="9">Cell membrane</location>
        <topology evidence="9">Multi-pass membrane protein</topology>
    </subcellularLocation>
    <subcellularLocation>
        <location evidence="1">Membrane</location>
        <topology evidence="1">Multi-pass membrane protein</topology>
    </subcellularLocation>
</comment>
<dbReference type="AlphaFoldDB" id="A0A1I2GIG7"/>
<dbReference type="OrthoDB" id="9810350at2"/>
<keyword evidence="6 9" id="KW-0406">Ion transport</keyword>
<sequence>MKDILQGFKNFIMRGNVIELAVAFVIGAAFAEVVKAIVEGLLTPLIAALFGEVSLGGVLQFTINNADFYPGVVLNALITFLFTAAAIYFFVVLPINKLAERRNRGKVEEPAATAEDVLLLQEIRDLLKNRPTV</sequence>
<dbReference type="GO" id="GO:0008381">
    <property type="term" value="F:mechanosensitive monoatomic ion channel activity"/>
    <property type="evidence" value="ECO:0007669"/>
    <property type="project" value="UniProtKB-UniRule"/>
</dbReference>
<dbReference type="PANTHER" id="PTHR30266:SF2">
    <property type="entry name" value="LARGE-CONDUCTANCE MECHANOSENSITIVE CHANNEL"/>
    <property type="match status" value="1"/>
</dbReference>
<organism evidence="10 11">
    <name type="scientific">Flavimobilis marinus</name>
    <dbReference type="NCBI Taxonomy" id="285351"/>
    <lineage>
        <taxon>Bacteria</taxon>
        <taxon>Bacillati</taxon>
        <taxon>Actinomycetota</taxon>
        <taxon>Actinomycetes</taxon>
        <taxon>Micrococcales</taxon>
        <taxon>Jonesiaceae</taxon>
        <taxon>Flavimobilis</taxon>
    </lineage>
</organism>
<dbReference type="HAMAP" id="MF_00115">
    <property type="entry name" value="MscL"/>
    <property type="match status" value="1"/>
</dbReference>
<evidence type="ECO:0000256" key="1">
    <source>
        <dbReference type="ARBA" id="ARBA00004141"/>
    </source>
</evidence>
<evidence type="ECO:0000256" key="4">
    <source>
        <dbReference type="ARBA" id="ARBA00022692"/>
    </source>
</evidence>
<dbReference type="NCBIfam" id="TIGR00220">
    <property type="entry name" value="mscL"/>
    <property type="match status" value="1"/>
</dbReference>